<gene>
    <name evidence="14" type="ORF">C7M84_022710</name>
</gene>
<dbReference type="PANTHER" id="PTHR15495:SF7">
    <property type="entry name" value="GPI INOSITOL-DEACYLASE"/>
    <property type="match status" value="1"/>
</dbReference>
<dbReference type="InterPro" id="IPR012908">
    <property type="entry name" value="PGAP1-ab_dom-like"/>
</dbReference>
<organism evidence="14 15">
    <name type="scientific">Penaeus vannamei</name>
    <name type="common">Whiteleg shrimp</name>
    <name type="synonym">Litopenaeus vannamei</name>
    <dbReference type="NCBI Taxonomy" id="6689"/>
    <lineage>
        <taxon>Eukaryota</taxon>
        <taxon>Metazoa</taxon>
        <taxon>Ecdysozoa</taxon>
        <taxon>Arthropoda</taxon>
        <taxon>Crustacea</taxon>
        <taxon>Multicrustacea</taxon>
        <taxon>Malacostraca</taxon>
        <taxon>Eumalacostraca</taxon>
        <taxon>Eucarida</taxon>
        <taxon>Decapoda</taxon>
        <taxon>Dendrobranchiata</taxon>
        <taxon>Penaeoidea</taxon>
        <taxon>Penaeidae</taxon>
        <taxon>Penaeus</taxon>
    </lineage>
</organism>
<dbReference type="STRING" id="6689.A0A3R7PVS9"/>
<feature type="compositionally biased region" description="Basic and acidic residues" evidence="11">
    <location>
        <begin position="902"/>
        <end position="917"/>
    </location>
</feature>
<feature type="transmembrane region" description="Helical" evidence="10">
    <location>
        <begin position="788"/>
        <end position="812"/>
    </location>
</feature>
<evidence type="ECO:0000313" key="15">
    <source>
        <dbReference type="Proteomes" id="UP000283509"/>
    </source>
</evidence>
<dbReference type="EMBL" id="QCYY01000591">
    <property type="protein sequence ID" value="ROT84134.1"/>
    <property type="molecule type" value="Genomic_DNA"/>
</dbReference>
<dbReference type="GO" id="GO:0015031">
    <property type="term" value="P:protein transport"/>
    <property type="evidence" value="ECO:0007669"/>
    <property type="project" value="UniProtKB-KW"/>
</dbReference>
<feature type="transmembrane region" description="Helical" evidence="10">
    <location>
        <begin position="879"/>
        <end position="897"/>
    </location>
</feature>
<evidence type="ECO:0000256" key="5">
    <source>
        <dbReference type="ARBA" id="ARBA00022801"/>
    </source>
</evidence>
<dbReference type="GO" id="GO:0005789">
    <property type="term" value="C:endoplasmic reticulum membrane"/>
    <property type="evidence" value="ECO:0007669"/>
    <property type="project" value="UniProtKB-SubCell"/>
</dbReference>
<accession>A0A3R7PVS9</accession>
<dbReference type="EC" id="3.1.-.-" evidence="10"/>
<sequence length="927" mass="104025">MAVGVKLVLSGLLCALLLGGGYDYLFNLEMNKCRMTYMYEYPHFIPLRLPTEVRKKFPHYSLIVYGEGNYSETLKKGKFSGIPVLFIPGNGGSHKQVRSLASVAYRKAMDHETKFHFNFFAVNINEELGALYGPVLERQTEFVTFAIQHILKLYEDSPRKPKSVVLIGHSMGGMVARAAHVTKNISATTAPLIITQATPHTRPVIVTDPSIEDFYDKVNSYWTMERMFDLKDLVLVTVGGGRNDVQVSTAHINTPLADIATTTTNIPSCWLTADHQAIVWCHQLVMPIMRSLFDIVDPKTYQITTDRQRIINVFDYHLSKRIIGKRYKGTTWHSSTIEFDIEADWKEILRRQHTHTAQENPRPTYLMIPLHPGHHLYQKAMIVATNLDKKDWVMACQANHVHKNTRMCLNGENLSQMTRRLLGKVKAVELDLTTLSNAGHSHVEVSVDVHGEGGRQKDFEVPAFIKSFTQTLIVDTTPQRALSYNVSLQGLHEPWQSFKFTLRPRSASCVNHSVIQAKIFVPWAQKESILQNSDPVKSFYAEVDVLPPADRNFSSASIQFVLDPDCSYSIVVQGNLLGIFRRIVSQFGQQVPTYIAVHLLLTLARQLQTLEDEGYCPTLFSAMLTLTPLAVIPFVKVMNMVLKNMDVYDDFSIMEESGQQLAVLPILFFLGTLPLSLALGGLAWGFILFFGNSAHFVVTKVLGRSLGGGDMIADLAVSGLSRVPVLLGVALISLAYSTCGTLALCLAGFFYFIKVFKLYEDFIEKIVVGLIPGTTENRSKTDKALSQLNFHMTLMMIIFLVSALNAPAFIVWGKLLSHNLQLVQDPSLYVAVTVLIGLCFLWQKKVPQCDKRFYKQLGYLVHSLAVLTLLYGSVNLYRVSYILSAAIILVVIHQLVAPRKPPQRESQEDESPSERSRPFMAQVDDTP</sequence>
<keyword evidence="7 10" id="KW-0653">Protein transport</keyword>
<proteinExistence type="inferred from homology"/>
<feature type="transmembrane region" description="Helical" evidence="10">
    <location>
        <begin position="856"/>
        <end position="873"/>
    </location>
</feature>
<keyword evidence="3 10" id="KW-0813">Transport</keyword>
<dbReference type="GO" id="GO:0050185">
    <property type="term" value="F:phosphatidylinositol deacylase activity"/>
    <property type="evidence" value="ECO:0007669"/>
    <property type="project" value="TreeGrafter"/>
</dbReference>
<evidence type="ECO:0000256" key="11">
    <source>
        <dbReference type="SAM" id="MobiDB-lite"/>
    </source>
</evidence>
<feature type="transmembrane region" description="Helical" evidence="10">
    <location>
        <begin position="725"/>
        <end position="753"/>
    </location>
</feature>
<evidence type="ECO:0000313" key="14">
    <source>
        <dbReference type="EMBL" id="ROT84134.1"/>
    </source>
</evidence>
<dbReference type="Proteomes" id="UP000283509">
    <property type="component" value="Unassembled WGS sequence"/>
</dbReference>
<dbReference type="InterPro" id="IPR029058">
    <property type="entry name" value="AB_hydrolase_fold"/>
</dbReference>
<evidence type="ECO:0000256" key="4">
    <source>
        <dbReference type="ARBA" id="ARBA00022692"/>
    </source>
</evidence>
<comment type="similarity">
    <text evidence="2 10">Belongs to the GPI inositol-deacylase family.</text>
</comment>
<evidence type="ECO:0000256" key="8">
    <source>
        <dbReference type="ARBA" id="ARBA00022989"/>
    </source>
</evidence>
<dbReference type="PANTHER" id="PTHR15495">
    <property type="entry name" value="NEGATIVE REGULATOR OF VESICLE FORMATION-RELATED"/>
    <property type="match status" value="1"/>
</dbReference>
<evidence type="ECO:0000259" key="13">
    <source>
        <dbReference type="Pfam" id="PF25140"/>
    </source>
</evidence>
<name>A0A3R7PVS9_PENVA</name>
<comment type="subcellular location">
    <subcellularLocation>
        <location evidence="1">Endoplasmic reticulum membrane</location>
        <topology evidence="1">Multi-pass membrane protein</topology>
    </subcellularLocation>
</comment>
<dbReference type="GO" id="GO:0006888">
    <property type="term" value="P:endoplasmic reticulum to Golgi vesicle-mediated transport"/>
    <property type="evidence" value="ECO:0007669"/>
    <property type="project" value="TreeGrafter"/>
</dbReference>
<keyword evidence="4 10" id="KW-0812">Transmembrane</keyword>
<dbReference type="Pfam" id="PF24660">
    <property type="entry name" value="PGAP1_3rd"/>
    <property type="match status" value="1"/>
</dbReference>
<evidence type="ECO:0000256" key="3">
    <source>
        <dbReference type="ARBA" id="ARBA00022448"/>
    </source>
</evidence>
<protein>
    <recommendedName>
        <fullName evidence="10">GPI inositol-deacylase</fullName>
        <ecNumber evidence="10">3.1.-.-</ecNumber>
    </recommendedName>
</protein>
<feature type="domain" description="GPI inositol-deacylase transmembrane" evidence="13">
    <location>
        <begin position="728"/>
        <end position="892"/>
    </location>
</feature>
<keyword evidence="6 10" id="KW-0256">Endoplasmic reticulum</keyword>
<reference evidence="14 15" key="2">
    <citation type="submission" date="2019-01" db="EMBL/GenBank/DDBJ databases">
        <title>The decoding of complex shrimp genome reveals the adaptation for benthos swimmer, frequently molting mechanism and breeding impact on genome.</title>
        <authorList>
            <person name="Sun Y."/>
            <person name="Gao Y."/>
            <person name="Yu Y."/>
        </authorList>
    </citation>
    <scope>NUCLEOTIDE SEQUENCE [LARGE SCALE GENOMIC DNA]</scope>
    <source>
        <tissue evidence="14">Muscle</tissue>
    </source>
</reference>
<evidence type="ECO:0000256" key="6">
    <source>
        <dbReference type="ARBA" id="ARBA00022824"/>
    </source>
</evidence>
<dbReference type="InterPro" id="IPR039529">
    <property type="entry name" value="PGAP1/BST1"/>
</dbReference>
<reference evidence="14 15" key="1">
    <citation type="submission" date="2018-04" db="EMBL/GenBank/DDBJ databases">
        <authorList>
            <person name="Zhang X."/>
            <person name="Yuan J."/>
            <person name="Li F."/>
            <person name="Xiang J."/>
        </authorList>
    </citation>
    <scope>NUCLEOTIDE SEQUENCE [LARGE SCALE GENOMIC DNA]</scope>
    <source>
        <tissue evidence="14">Muscle</tissue>
    </source>
</reference>
<keyword evidence="15" id="KW-1185">Reference proteome</keyword>
<dbReference type="Pfam" id="PF07819">
    <property type="entry name" value="PGAP1"/>
    <property type="match status" value="1"/>
</dbReference>
<feature type="region of interest" description="Disordered" evidence="11">
    <location>
        <begin position="899"/>
        <end position="927"/>
    </location>
</feature>
<keyword evidence="5 10" id="KW-0378">Hydrolase</keyword>
<comment type="caution">
    <text evidence="14">The sequence shown here is derived from an EMBL/GenBank/DDBJ whole genome shotgun (WGS) entry which is preliminary data.</text>
</comment>
<evidence type="ECO:0000256" key="7">
    <source>
        <dbReference type="ARBA" id="ARBA00022927"/>
    </source>
</evidence>
<comment type="function">
    <text evidence="10">Involved in inositol deacylation of GPI-anchored proteins which plays important roles in the quality control and ER-associated degradation of GPI-anchored proteins.</text>
</comment>
<feature type="transmembrane region" description="Helical" evidence="10">
    <location>
        <begin position="619"/>
        <end position="642"/>
    </location>
</feature>
<dbReference type="OrthoDB" id="348976at2759"/>
<feature type="domain" description="GPI inositol-deacylase PGAP1-like alpha/beta" evidence="12">
    <location>
        <begin position="79"/>
        <end position="294"/>
    </location>
</feature>
<dbReference type="Pfam" id="PF25140">
    <property type="entry name" value="PGAP1_TMD"/>
    <property type="match status" value="1"/>
</dbReference>
<dbReference type="SUPFAM" id="SSF53474">
    <property type="entry name" value="alpha/beta-Hydrolases"/>
    <property type="match status" value="1"/>
</dbReference>
<dbReference type="GO" id="GO:0006505">
    <property type="term" value="P:GPI anchor metabolic process"/>
    <property type="evidence" value="ECO:0007669"/>
    <property type="project" value="TreeGrafter"/>
</dbReference>
<dbReference type="Gene3D" id="3.40.50.1820">
    <property type="entry name" value="alpha/beta hydrolase"/>
    <property type="match status" value="1"/>
</dbReference>
<keyword evidence="8 10" id="KW-1133">Transmembrane helix</keyword>
<evidence type="ECO:0000259" key="12">
    <source>
        <dbReference type="Pfam" id="PF07819"/>
    </source>
</evidence>
<evidence type="ECO:0000256" key="10">
    <source>
        <dbReference type="RuleBase" id="RU365011"/>
    </source>
</evidence>
<evidence type="ECO:0000256" key="1">
    <source>
        <dbReference type="ARBA" id="ARBA00004477"/>
    </source>
</evidence>
<evidence type="ECO:0000256" key="9">
    <source>
        <dbReference type="ARBA" id="ARBA00023136"/>
    </source>
</evidence>
<dbReference type="InterPro" id="IPR056824">
    <property type="entry name" value="PGAP1_TMD"/>
</dbReference>
<evidence type="ECO:0000256" key="2">
    <source>
        <dbReference type="ARBA" id="ARBA00006931"/>
    </source>
</evidence>
<dbReference type="AlphaFoldDB" id="A0A3R7PVS9"/>
<feature type="transmembrane region" description="Helical" evidence="10">
    <location>
        <begin position="827"/>
        <end position="844"/>
    </location>
</feature>
<keyword evidence="9 10" id="KW-0472">Membrane</keyword>
<feature type="transmembrane region" description="Helical" evidence="10">
    <location>
        <begin position="663"/>
        <end position="690"/>
    </location>
</feature>